<dbReference type="EMBL" id="FZTC01000019">
    <property type="protein sequence ID" value="SNU35860.1"/>
    <property type="molecule type" value="Genomic_DNA"/>
</dbReference>
<reference evidence="2" key="1">
    <citation type="submission" date="2017-08" db="EMBL/GenBank/DDBJ databases">
        <authorList>
            <person name="Brisse S."/>
        </authorList>
    </citation>
    <scope>NUCLEOTIDE SEQUENCE [LARGE SCALE GENOMIC DNA]</scope>
    <source>
        <strain evidence="2">06D021</strain>
    </source>
</reference>
<proteinExistence type="predicted"/>
<protein>
    <submittedName>
        <fullName evidence="1">Uncharacterized protein</fullName>
    </submittedName>
</protein>
<evidence type="ECO:0000313" key="2">
    <source>
        <dbReference type="Proteomes" id="UP000220639"/>
    </source>
</evidence>
<evidence type="ECO:0000313" key="1">
    <source>
        <dbReference type="EMBL" id="SNU35860.1"/>
    </source>
</evidence>
<gene>
    <name evidence="1" type="ORF">KOSB73_260584</name>
</gene>
<dbReference type="AlphaFoldDB" id="A0A285B4L5"/>
<organism evidence="1 2">
    <name type="scientific">Klebsiella grimontii</name>
    <dbReference type="NCBI Taxonomy" id="2058152"/>
    <lineage>
        <taxon>Bacteria</taxon>
        <taxon>Pseudomonadati</taxon>
        <taxon>Pseudomonadota</taxon>
        <taxon>Gammaproteobacteria</taxon>
        <taxon>Enterobacterales</taxon>
        <taxon>Enterobacteriaceae</taxon>
        <taxon>Klebsiella/Raoultella group</taxon>
        <taxon>Klebsiella</taxon>
    </lineage>
</organism>
<accession>A0A285B4L5</accession>
<dbReference type="Proteomes" id="UP000220639">
    <property type="component" value="Unassembled WGS sequence"/>
</dbReference>
<sequence>MKIQNWVTELFILVFSNPLSHANNITLFLVTKVITLVKKLFNTSNNITTSFVLLIKNILFTQQR</sequence>
<name>A0A285B4L5_9ENTR</name>